<dbReference type="RefSeq" id="WP_012871661.1">
    <property type="nucleotide sequence ID" value="NC_013523.1"/>
</dbReference>
<dbReference type="SMR" id="D1C2Z7"/>
<protein>
    <recommendedName>
        <fullName evidence="1">N-acetyltransferase domain-containing protein</fullName>
    </recommendedName>
</protein>
<reference evidence="2 3" key="2">
    <citation type="journal article" date="2010" name="Stand. Genomic Sci.">
        <title>Complete genome sequence of Desulfohalobium retbaense type strain (HR(100)).</title>
        <authorList>
            <person name="Spring S."/>
            <person name="Nolan M."/>
            <person name="Lapidus A."/>
            <person name="Glavina Del Rio T."/>
            <person name="Copeland A."/>
            <person name="Tice H."/>
            <person name="Cheng J.F."/>
            <person name="Lucas S."/>
            <person name="Land M."/>
            <person name="Chen F."/>
            <person name="Bruce D."/>
            <person name="Goodwin L."/>
            <person name="Pitluck S."/>
            <person name="Ivanova N."/>
            <person name="Mavromatis K."/>
            <person name="Mikhailova N."/>
            <person name="Pati A."/>
            <person name="Chen A."/>
            <person name="Palaniappan K."/>
            <person name="Hauser L."/>
            <person name="Chang Y.J."/>
            <person name="Jeffries C.D."/>
            <person name="Munk C."/>
            <person name="Kiss H."/>
            <person name="Chain P."/>
            <person name="Han C."/>
            <person name="Brettin T."/>
            <person name="Detter J.C."/>
            <person name="Schuler E."/>
            <person name="Goker M."/>
            <person name="Rohde M."/>
            <person name="Bristow J."/>
            <person name="Eisen J.A."/>
            <person name="Markowitz V."/>
            <person name="Hugenholtz P."/>
            <person name="Kyrpides N.C."/>
            <person name="Klenk H.P."/>
        </authorList>
    </citation>
    <scope>NUCLEOTIDE SEQUENCE [LARGE SCALE GENOMIC DNA]</scope>
    <source>
        <strain evidence="3">ATCC 49802 / DSM 20745 / S 6022</strain>
    </source>
</reference>
<dbReference type="eggNOG" id="COG1670">
    <property type="taxonomic scope" value="Bacteria"/>
</dbReference>
<gene>
    <name evidence="2" type="ordered locus">Sthe_1179</name>
</gene>
<evidence type="ECO:0000259" key="1">
    <source>
        <dbReference type="Pfam" id="PF13302"/>
    </source>
</evidence>
<dbReference type="Proteomes" id="UP000002027">
    <property type="component" value="Chromosome 1"/>
</dbReference>
<dbReference type="SUPFAM" id="SSF55729">
    <property type="entry name" value="Acyl-CoA N-acyltransferases (Nat)"/>
    <property type="match status" value="1"/>
</dbReference>
<dbReference type="Gene3D" id="3.40.630.30">
    <property type="match status" value="1"/>
</dbReference>
<dbReference type="EMBL" id="CP001823">
    <property type="protein sequence ID" value="ACZ38614.1"/>
    <property type="molecule type" value="Genomic_DNA"/>
</dbReference>
<dbReference type="OrthoDB" id="275901at2"/>
<accession>D1C2Z7</accession>
<dbReference type="STRING" id="479434.Sthe_1179"/>
<keyword evidence="3" id="KW-1185">Reference proteome</keyword>
<organism evidence="2 3">
    <name type="scientific">Sphaerobacter thermophilus (strain ATCC 49802 / DSM 20745 / KCCM 41009 / NCIMB 13125 / S 6022)</name>
    <dbReference type="NCBI Taxonomy" id="479434"/>
    <lineage>
        <taxon>Bacteria</taxon>
        <taxon>Pseudomonadati</taxon>
        <taxon>Thermomicrobiota</taxon>
        <taxon>Thermomicrobia</taxon>
        <taxon>Sphaerobacterales</taxon>
        <taxon>Sphaerobacterineae</taxon>
        <taxon>Sphaerobacteraceae</taxon>
        <taxon>Sphaerobacter</taxon>
    </lineage>
</organism>
<dbReference type="KEGG" id="sti:Sthe_1179"/>
<dbReference type="InterPro" id="IPR016181">
    <property type="entry name" value="Acyl_CoA_acyltransferase"/>
</dbReference>
<dbReference type="GO" id="GO:0016747">
    <property type="term" value="F:acyltransferase activity, transferring groups other than amino-acyl groups"/>
    <property type="evidence" value="ECO:0007669"/>
    <property type="project" value="InterPro"/>
</dbReference>
<feature type="domain" description="N-acetyltransferase" evidence="1">
    <location>
        <begin position="14"/>
        <end position="112"/>
    </location>
</feature>
<evidence type="ECO:0000313" key="3">
    <source>
        <dbReference type="Proteomes" id="UP000002027"/>
    </source>
</evidence>
<dbReference type="InterPro" id="IPR000182">
    <property type="entry name" value="GNAT_dom"/>
</dbReference>
<dbReference type="HOGENOM" id="CLU_1089500_0_0_0"/>
<name>D1C2Z7_SPHTD</name>
<reference evidence="3" key="1">
    <citation type="submission" date="2009-11" db="EMBL/GenBank/DDBJ databases">
        <title>The complete chromosome 1 of Sphaerobacter thermophilus DSM 20745.</title>
        <authorList>
            <person name="Lucas S."/>
            <person name="Copeland A."/>
            <person name="Lapidus A."/>
            <person name="Glavina del Rio T."/>
            <person name="Dalin E."/>
            <person name="Tice H."/>
            <person name="Bruce D."/>
            <person name="Goodwin L."/>
            <person name="Pitluck S."/>
            <person name="Kyrpides N."/>
            <person name="Mavromatis K."/>
            <person name="Ivanova N."/>
            <person name="Mikhailova N."/>
            <person name="LaButti K.M."/>
            <person name="Clum A."/>
            <person name="Sun H.I."/>
            <person name="Brettin T."/>
            <person name="Detter J.C."/>
            <person name="Han C."/>
            <person name="Larimer F."/>
            <person name="Land M."/>
            <person name="Hauser L."/>
            <person name="Markowitz V."/>
            <person name="Cheng J.F."/>
            <person name="Hugenholtz P."/>
            <person name="Woyke T."/>
            <person name="Wu D."/>
            <person name="Steenblock K."/>
            <person name="Schneider S."/>
            <person name="Pukall R."/>
            <person name="Goeker M."/>
            <person name="Klenk H.P."/>
            <person name="Eisen J.A."/>
        </authorList>
    </citation>
    <scope>NUCLEOTIDE SEQUENCE [LARGE SCALE GENOMIC DNA]</scope>
    <source>
        <strain evidence="3">ATCC 49802 / DSM 20745 / S 6022</strain>
    </source>
</reference>
<sequence>MHPSVGEAPGLQAVLRGVLDDDEPCFFEHKLDTEATAMTRFPTRDREAQEEHWSKVLRDGVAVARMILVDGRVAGNIVSWNDAGRRMVGYCIGPDYWGQGVATRALAAFLEDRRGLPRAAIRVYADKCAYPQIGSPRPDTEMAPLCLAGASVGGIVASYNCQERVQVPGTVEGHSLNLSWDAIRLYQPSRAADWLVCLRIVSSSARDTRRSGRRSGYLGVPCWIHPGFFRFRCQLIEGVPPSRSIIPAHEGRRNA</sequence>
<proteinExistence type="predicted"/>
<dbReference type="Pfam" id="PF13302">
    <property type="entry name" value="Acetyltransf_3"/>
    <property type="match status" value="1"/>
</dbReference>
<dbReference type="AlphaFoldDB" id="D1C2Z7"/>
<evidence type="ECO:0000313" key="2">
    <source>
        <dbReference type="EMBL" id="ACZ38614.1"/>
    </source>
</evidence>
<dbReference type="InParanoid" id="D1C2Z7"/>